<dbReference type="EMBL" id="CP033240">
    <property type="protein sequence ID" value="AZF80332.1"/>
    <property type="molecule type" value="Genomic_DNA"/>
</dbReference>
<dbReference type="Proteomes" id="UP000076770">
    <property type="component" value="Chromosome i"/>
</dbReference>
<evidence type="ECO:0000313" key="15">
    <source>
        <dbReference type="Proteomes" id="UP000033085"/>
    </source>
</evidence>
<evidence type="ECO:0000313" key="8">
    <source>
        <dbReference type="EMBL" id="AZF75116.1"/>
    </source>
</evidence>
<keyword evidence="4" id="KW-0378">Hydrolase</keyword>
<evidence type="ECO:0000313" key="3">
    <source>
        <dbReference type="EMBL" id="AKA75444.1"/>
    </source>
</evidence>
<dbReference type="EMBL" id="CP033236">
    <property type="protein sequence ID" value="AZF69876.1"/>
    <property type="molecule type" value="Genomic_DNA"/>
</dbReference>
<dbReference type="EMBL" id="LT549890">
    <property type="protein sequence ID" value="SAI86196.1"/>
    <property type="molecule type" value="Genomic_DNA"/>
</dbReference>
<evidence type="ECO:0000313" key="10">
    <source>
        <dbReference type="EMBL" id="AZF80332.1"/>
    </source>
</evidence>
<reference evidence="13" key="3">
    <citation type="submission" date="2016-04" db="EMBL/GenBank/DDBJ databases">
        <authorList>
            <person name="Evans L.H."/>
            <person name="Alamgir A."/>
            <person name="Owens N."/>
            <person name="Weber N.D."/>
            <person name="Virtaneva K."/>
            <person name="Barbian K."/>
            <person name="Babar A."/>
            <person name="Rosenke K."/>
        </authorList>
    </citation>
    <scope>NUCLEOTIDE SEQUENCE</scope>
    <source>
        <strain evidence="13">P1</strain>
    </source>
</reference>
<reference evidence="4" key="5">
    <citation type="submission" date="2018-10" db="EMBL/GenBank/DDBJ databases">
        <authorList>
            <person name="McCarthy S."/>
            <person name="Gradnigo J."/>
            <person name="Johnson T."/>
            <person name="Payne S."/>
            <person name="Lipzen A."/>
            <person name="Schackwitz W."/>
            <person name="Martin J."/>
            <person name="Moriyama E."/>
            <person name="Blum P."/>
        </authorList>
    </citation>
    <scope>NUCLEOTIDE SEQUENCE</scope>
    <source>
        <strain evidence="2">SARC-B</strain>
        <strain evidence="3">SARC-C</strain>
        <strain evidence="4">SULA</strain>
    </source>
</reference>
<evidence type="ECO:0000313" key="21">
    <source>
        <dbReference type="Proteomes" id="UP000273443"/>
    </source>
</evidence>
<dbReference type="Proteomes" id="UP000282269">
    <property type="component" value="Chromosome"/>
</dbReference>
<protein>
    <submittedName>
        <fullName evidence="4">Alpha/beta fold hydrolase</fullName>
    </submittedName>
    <submittedName>
        <fullName evidence="12">Alpha/beta hydrolase</fullName>
    </submittedName>
    <submittedName>
        <fullName evidence="13">Esterase</fullName>
    </submittedName>
</protein>
<evidence type="ECO:0000313" key="18">
    <source>
        <dbReference type="Proteomes" id="UP000267993"/>
    </source>
</evidence>
<sequence>MYEEWKIVKREAPILGNDQLIENIWKMKREDSPYDIISLHKVNLIGGGNDAVLILPGTWSSGEQLVTISWNGVHYTIPDYRKSIVLYLARNGFNVYTIDYRTHYVPPFLKDRQLSFTANWGWSTWISDIKEVVSFIKRDSGQERIYLAGESFGGIAALNYSSLYWKNDIKGLILLDGGPTKHGIRPKFYTPEVNSIEEMEAKGIYVIPSRGGPNNPIWSYALANPDMPSPDPKYKSISDFLMDSLYVTGSANPYDYPYSKKEDMFPILASFDPYWPYRLSLERDLKFDYEGILVPTIAFVSERFGIQIFDSKILPSNSEIILLKGYGHLDVYTGENSEKDVNSVVLKWLSQQR</sequence>
<dbReference type="EMBL" id="CP033237">
    <property type="protein sequence ID" value="AZF72496.1"/>
    <property type="molecule type" value="Genomic_DNA"/>
</dbReference>
<dbReference type="GeneID" id="1453976"/>
<gene>
    <name evidence="12" type="ORF">HFC64_07915</name>
    <name evidence="13" type="ORF">SSOP1_2642</name>
    <name evidence="4" type="ORF">SULA_0318</name>
    <name evidence="2" type="ORF">SULB_0320</name>
    <name evidence="3" type="ORF">SULC_0318</name>
    <name evidence="5" type="ORF">SULG_01620</name>
    <name evidence="6" type="ORF">SULH_01620</name>
    <name evidence="7" type="ORF">SULI_01620</name>
    <name evidence="8" type="ORF">SULM_01620</name>
    <name evidence="9" type="ORF">SULN_01620</name>
    <name evidence="10" type="ORF">SULO_01630</name>
    <name evidence="11" type="ORF">SULZ_01635</name>
</gene>
<dbReference type="Proteomes" id="UP000267993">
    <property type="component" value="Chromosome"/>
</dbReference>
<proteinExistence type="predicted"/>
<organism evidence="4 16">
    <name type="scientific">Saccharolobus solfataricus</name>
    <name type="common">Sulfolobus solfataricus</name>
    <dbReference type="NCBI Taxonomy" id="2287"/>
    <lineage>
        <taxon>Archaea</taxon>
        <taxon>Thermoproteota</taxon>
        <taxon>Thermoprotei</taxon>
        <taxon>Sulfolobales</taxon>
        <taxon>Sulfolobaceae</taxon>
        <taxon>Saccharolobus</taxon>
    </lineage>
</organism>
<dbReference type="EMBL" id="CP033235">
    <property type="protein sequence ID" value="AZF67256.1"/>
    <property type="molecule type" value="Genomic_DNA"/>
</dbReference>
<dbReference type="Gene3D" id="3.40.50.1820">
    <property type="entry name" value="alpha/beta hydrolase"/>
    <property type="match status" value="1"/>
</dbReference>
<dbReference type="Proteomes" id="UP000278715">
    <property type="component" value="Chromosome"/>
</dbReference>
<evidence type="ECO:0000313" key="19">
    <source>
        <dbReference type="Proteomes" id="UP000269431"/>
    </source>
</evidence>
<evidence type="ECO:0000313" key="4">
    <source>
        <dbReference type="EMBL" id="AKA78137.1"/>
    </source>
</evidence>
<dbReference type="Proteomes" id="UP000275843">
    <property type="component" value="Chromosome"/>
</dbReference>
<evidence type="ECO:0000313" key="11">
    <source>
        <dbReference type="EMBL" id="AZF82941.1"/>
    </source>
</evidence>
<dbReference type="EMBL" id="CP011057">
    <property type="protein sequence ID" value="AKA78137.1"/>
    <property type="molecule type" value="Genomic_DNA"/>
</dbReference>
<dbReference type="Proteomes" id="UP000033057">
    <property type="component" value="Chromosome"/>
</dbReference>
<dbReference type="OMA" id="IDYRTHF"/>
<evidence type="ECO:0000313" key="6">
    <source>
        <dbReference type="EMBL" id="AZF69876.1"/>
    </source>
</evidence>
<dbReference type="InterPro" id="IPR022742">
    <property type="entry name" value="Hydrolase_4"/>
</dbReference>
<evidence type="ECO:0000313" key="16">
    <source>
        <dbReference type="Proteomes" id="UP000033106"/>
    </source>
</evidence>
<dbReference type="KEGG" id="ssol:SULB_0320"/>
<evidence type="ECO:0000313" key="20">
    <source>
        <dbReference type="Proteomes" id="UP000273194"/>
    </source>
</evidence>
<reference evidence="18 19" key="4">
    <citation type="journal article" date="2018" name="Proc. Natl. Acad. Sci. U.S.A.">
        <title>Nonmutational mechanism of inheritance in the Archaeon Sulfolobus solfataricus.</title>
        <authorList>
            <person name="Payne S."/>
            <person name="McCarthy S."/>
            <person name="Johnson T."/>
            <person name="North E."/>
            <person name="Blum P."/>
        </authorList>
    </citation>
    <scope>NUCLEOTIDE SEQUENCE [LARGE SCALE GENOMIC DNA]</scope>
    <source>
        <strain evidence="6 18">SARC-H</strain>
        <strain evidence="7 22">SARC-I</strain>
        <strain evidence="9 23">SARC-N</strain>
        <strain evidence="10 24">SARC-O</strain>
        <strain evidence="11 19">SUL120</strain>
        <strain evidence="5 20">SULG</strain>
        <strain evidence="8 21">SULM</strain>
    </source>
</reference>
<evidence type="ECO:0000313" key="9">
    <source>
        <dbReference type="EMBL" id="AZF77724.1"/>
    </source>
</evidence>
<dbReference type="Proteomes" id="UP000273194">
    <property type="component" value="Chromosome"/>
</dbReference>
<dbReference type="KEGG" id="ssof:SULC_0318"/>
<name>A0A0E3MG41_SACSO</name>
<dbReference type="SUPFAM" id="SSF53474">
    <property type="entry name" value="alpha/beta-Hydrolases"/>
    <property type="match status" value="1"/>
</dbReference>
<evidence type="ECO:0000259" key="1">
    <source>
        <dbReference type="Pfam" id="PF12146"/>
    </source>
</evidence>
<evidence type="ECO:0000313" key="2">
    <source>
        <dbReference type="EMBL" id="AKA72745.1"/>
    </source>
</evidence>
<dbReference type="RefSeq" id="WP_009988483.1">
    <property type="nucleotide sequence ID" value="NZ_CP011055.2"/>
</dbReference>
<evidence type="ECO:0000313" key="17">
    <source>
        <dbReference type="Proteomes" id="UP000076770"/>
    </source>
</evidence>
<dbReference type="KEGG" id="ssoa:SULA_0318"/>
<dbReference type="EMBL" id="CP033241">
    <property type="protein sequence ID" value="AZF82941.1"/>
    <property type="molecule type" value="Genomic_DNA"/>
</dbReference>
<dbReference type="GeneID" id="44128242"/>
<evidence type="ECO:0000313" key="5">
    <source>
        <dbReference type="EMBL" id="AZF67256.1"/>
    </source>
</evidence>
<dbReference type="PATRIC" id="fig|2287.6.peg.327"/>
<evidence type="ECO:0000313" key="25">
    <source>
        <dbReference type="Proteomes" id="UP000594632"/>
    </source>
</evidence>
<dbReference type="EMBL" id="CP033239">
    <property type="protein sequence ID" value="AZF77724.1"/>
    <property type="molecule type" value="Genomic_DNA"/>
</dbReference>
<evidence type="ECO:0000313" key="23">
    <source>
        <dbReference type="Proteomes" id="UP000278715"/>
    </source>
</evidence>
<accession>A0A0E3MG41</accession>
<reference evidence="14 15" key="1">
    <citation type="journal article" date="2015" name="Genome Announc.">
        <title>Complete Genome Sequence of Sulfolobus solfataricus Strain 98/2 and Evolved Derivatives.</title>
        <authorList>
            <person name="McCarthy S."/>
            <person name="Gradnigo J."/>
            <person name="Johnson T."/>
            <person name="Payne S."/>
            <person name="Lipzen A."/>
            <person name="Martin J."/>
            <person name="Schackwitz W."/>
            <person name="Moriyama E."/>
            <person name="Blum P."/>
        </authorList>
    </citation>
    <scope>NUCLEOTIDE SEQUENCE [LARGE SCALE GENOMIC DNA]</scope>
    <source>
        <strain evidence="14">98/2 SULC</strain>
        <strain evidence="2">SARC-B</strain>
        <strain evidence="3">SARC-C</strain>
        <strain evidence="4 16">SULA</strain>
        <strain evidence="15">SULB</strain>
    </source>
</reference>
<evidence type="ECO:0000313" key="13">
    <source>
        <dbReference type="EMBL" id="SAI86196.1"/>
    </source>
</evidence>
<dbReference type="Proteomes" id="UP000273443">
    <property type="component" value="Chromosome"/>
</dbReference>
<dbReference type="Proteomes" id="UP000594632">
    <property type="component" value="Chromosome"/>
</dbReference>
<evidence type="ECO:0000313" key="24">
    <source>
        <dbReference type="Proteomes" id="UP000282269"/>
    </source>
</evidence>
<evidence type="ECO:0000313" key="22">
    <source>
        <dbReference type="Proteomes" id="UP000275843"/>
    </source>
</evidence>
<evidence type="ECO:0000313" key="14">
    <source>
        <dbReference type="Proteomes" id="UP000033057"/>
    </source>
</evidence>
<dbReference type="AlphaFoldDB" id="A0A0E3MG41"/>
<dbReference type="EMBL" id="CP011056">
    <property type="protein sequence ID" value="AKA75444.1"/>
    <property type="molecule type" value="Genomic_DNA"/>
</dbReference>
<feature type="domain" description="Serine aminopeptidase S33" evidence="1">
    <location>
        <begin position="72"/>
        <end position="175"/>
    </location>
</feature>
<evidence type="ECO:0000313" key="7">
    <source>
        <dbReference type="EMBL" id="AZF72496.1"/>
    </source>
</evidence>
<dbReference type="Proteomes" id="UP000269431">
    <property type="component" value="Chromosome"/>
</dbReference>
<reference evidence="17" key="2">
    <citation type="submission" date="2016-04" db="EMBL/GenBank/DDBJ databases">
        <authorList>
            <person name="Shah S.A."/>
            <person name="Garrett R.A."/>
        </authorList>
    </citation>
    <scope>NUCLEOTIDE SEQUENCE [LARGE SCALE GENOMIC DNA]</scope>
    <source>
        <strain evidence="17">ATCC 35091 / DSM 1616 / JCM 8930 / NBRC 15331 / P1</strain>
    </source>
</reference>
<dbReference type="OrthoDB" id="39078at2157"/>
<dbReference type="InterPro" id="IPR029058">
    <property type="entry name" value="AB_hydrolase_fold"/>
</dbReference>
<dbReference type="EMBL" id="CP050869">
    <property type="protein sequence ID" value="QPG49752.1"/>
    <property type="molecule type" value="Genomic_DNA"/>
</dbReference>
<dbReference type="SMR" id="A0A0E3MG41"/>
<dbReference type="EMBL" id="CP011055">
    <property type="protein sequence ID" value="AKA72745.1"/>
    <property type="molecule type" value="Genomic_DNA"/>
</dbReference>
<dbReference type="GO" id="GO:0016787">
    <property type="term" value="F:hydrolase activity"/>
    <property type="evidence" value="ECO:0007669"/>
    <property type="project" value="UniProtKB-KW"/>
</dbReference>
<reference evidence="12 25" key="6">
    <citation type="journal article" date="2020" name="Nat. Commun.">
        <title>The structures of two archaeal type IV pili illuminate evolutionary relationships.</title>
        <authorList>
            <person name="Wang F."/>
            <person name="Baquero D.P."/>
            <person name="Su Z."/>
            <person name="Beltran L.C."/>
            <person name="Prangishvili D."/>
            <person name="Krupovic M."/>
            <person name="Egelman E.H."/>
        </authorList>
    </citation>
    <scope>NUCLEOTIDE SEQUENCE [LARGE SCALE GENOMIC DNA]</scope>
    <source>
        <strain evidence="12 25">POZ149</strain>
    </source>
</reference>
<dbReference type="Proteomes" id="UP000033085">
    <property type="component" value="Chromosome"/>
</dbReference>
<dbReference type="EMBL" id="CP033238">
    <property type="protein sequence ID" value="AZF75116.1"/>
    <property type="molecule type" value="Genomic_DNA"/>
</dbReference>
<dbReference type="Pfam" id="PF12146">
    <property type="entry name" value="Hydrolase_4"/>
    <property type="match status" value="1"/>
</dbReference>
<evidence type="ECO:0000313" key="12">
    <source>
        <dbReference type="EMBL" id="QPG49752.1"/>
    </source>
</evidence>
<dbReference type="Proteomes" id="UP000033106">
    <property type="component" value="Chromosome"/>
</dbReference>